<gene>
    <name evidence="3" type="ORF">GO988_03190</name>
</gene>
<evidence type="ECO:0000256" key="2">
    <source>
        <dbReference type="SAM" id="SignalP"/>
    </source>
</evidence>
<dbReference type="Proteomes" id="UP000441336">
    <property type="component" value="Unassembled WGS sequence"/>
</dbReference>
<feature type="chain" id="PRO_5029708016" description="TolC family protein" evidence="2">
    <location>
        <begin position="16"/>
        <end position="428"/>
    </location>
</feature>
<comment type="similarity">
    <text evidence="1">Belongs to the outer membrane factor (OMF) (TC 1.B.17) family.</text>
</comment>
<accession>A0A7K1TAI7</accession>
<organism evidence="3 4">
    <name type="scientific">Hymenobacter ginkgonis</name>
    <dbReference type="NCBI Taxonomy" id="2682976"/>
    <lineage>
        <taxon>Bacteria</taxon>
        <taxon>Pseudomonadati</taxon>
        <taxon>Bacteroidota</taxon>
        <taxon>Cytophagia</taxon>
        <taxon>Cytophagales</taxon>
        <taxon>Hymenobacteraceae</taxon>
        <taxon>Hymenobacter</taxon>
    </lineage>
</organism>
<sequence>MLLALSLGLAPAAYAQTALPVPVDTVRLTLPDAEQRFVQNNLLLLAQRYNITAAQALAIQARLIDNPTISVDQNVLQQAIHRQDAVGNNPDLNRNQVAVQVQQLFALAGRRRAAGRAAEQAAIVETYNLEDLVRNLRFQLRTTFYDIYYRQQTLRVYNTEIPQLRRTVDLYQSQFEKGNIALKEVIRLKAFLFTLESERLGLVTDQANSQADLHVLLRDSTRSAYQPAVNPDRIRNLSLAGLPEQQLADTAVIRRADLLSRRAEVQRQQLNLRLQRAIASPDLAVGYSYDRLGSYFDNYNSITLGVAVPIFNRNQGNIAAAKAQIGQAQAQAEQQQLVVRRDVHEAYQVALRSDELYQHTSRDTTPFSRLIDSIEQSYTKRLISIVEYLDFYEAYKNNVIQLNTLRANRMRAFENVNLSVGRTVLRAE</sequence>
<reference evidence="3 4" key="1">
    <citation type="submission" date="2019-12" db="EMBL/GenBank/DDBJ databases">
        <title>Hymenobacter sp. HMF4947 Genome sequencing and assembly.</title>
        <authorList>
            <person name="Kang H."/>
            <person name="Cha I."/>
            <person name="Kim H."/>
            <person name="Joh K."/>
        </authorList>
    </citation>
    <scope>NUCLEOTIDE SEQUENCE [LARGE SCALE GENOMIC DNA]</scope>
    <source>
        <strain evidence="3 4">HMF4947</strain>
    </source>
</reference>
<dbReference type="PANTHER" id="PTHR30203">
    <property type="entry name" value="OUTER MEMBRANE CATION EFFLUX PROTEIN"/>
    <property type="match status" value="1"/>
</dbReference>
<evidence type="ECO:0000313" key="3">
    <source>
        <dbReference type="EMBL" id="MVN75322.1"/>
    </source>
</evidence>
<keyword evidence="2" id="KW-0732">Signal</keyword>
<keyword evidence="4" id="KW-1185">Reference proteome</keyword>
<dbReference type="PANTHER" id="PTHR30203:SF23">
    <property type="entry name" value="OUTER MEMBRANE EFFLUX PROTEIN"/>
    <property type="match status" value="1"/>
</dbReference>
<dbReference type="Pfam" id="PF02321">
    <property type="entry name" value="OEP"/>
    <property type="match status" value="2"/>
</dbReference>
<feature type="signal peptide" evidence="2">
    <location>
        <begin position="1"/>
        <end position="15"/>
    </location>
</feature>
<dbReference type="InterPro" id="IPR003423">
    <property type="entry name" value="OMP_efflux"/>
</dbReference>
<proteinExistence type="inferred from homology"/>
<evidence type="ECO:0008006" key="5">
    <source>
        <dbReference type="Google" id="ProtNLM"/>
    </source>
</evidence>
<dbReference type="AlphaFoldDB" id="A0A7K1TAI7"/>
<dbReference type="GO" id="GO:0015562">
    <property type="term" value="F:efflux transmembrane transporter activity"/>
    <property type="evidence" value="ECO:0007669"/>
    <property type="project" value="InterPro"/>
</dbReference>
<dbReference type="InterPro" id="IPR010131">
    <property type="entry name" value="MdtP/NodT-like"/>
</dbReference>
<evidence type="ECO:0000313" key="4">
    <source>
        <dbReference type="Proteomes" id="UP000441336"/>
    </source>
</evidence>
<protein>
    <recommendedName>
        <fullName evidence="5">TolC family protein</fullName>
    </recommendedName>
</protein>
<comment type="caution">
    <text evidence="3">The sequence shown here is derived from an EMBL/GenBank/DDBJ whole genome shotgun (WGS) entry which is preliminary data.</text>
</comment>
<dbReference type="RefSeq" id="WP_157562071.1">
    <property type="nucleotide sequence ID" value="NZ_WQKZ01000001.1"/>
</dbReference>
<dbReference type="EMBL" id="WQKZ01000001">
    <property type="protein sequence ID" value="MVN75322.1"/>
    <property type="molecule type" value="Genomic_DNA"/>
</dbReference>
<name>A0A7K1TAI7_9BACT</name>
<dbReference type="SUPFAM" id="SSF56954">
    <property type="entry name" value="Outer membrane efflux proteins (OEP)"/>
    <property type="match status" value="1"/>
</dbReference>
<dbReference type="Gene3D" id="1.20.1600.10">
    <property type="entry name" value="Outer membrane efflux proteins (OEP)"/>
    <property type="match status" value="1"/>
</dbReference>
<evidence type="ECO:0000256" key="1">
    <source>
        <dbReference type="ARBA" id="ARBA00007613"/>
    </source>
</evidence>